<dbReference type="InterPro" id="IPR001296">
    <property type="entry name" value="Glyco_trans_1"/>
</dbReference>
<dbReference type="SUPFAM" id="SSF53756">
    <property type="entry name" value="UDP-Glycosyltransferase/glycogen phosphorylase"/>
    <property type="match status" value="1"/>
</dbReference>
<name>A0A1H8PF57_9EURY</name>
<keyword evidence="3" id="KW-0808">Transferase</keyword>
<evidence type="ECO:0000259" key="1">
    <source>
        <dbReference type="Pfam" id="PF00534"/>
    </source>
</evidence>
<dbReference type="Pfam" id="PF13439">
    <property type="entry name" value="Glyco_transf_4"/>
    <property type="match status" value="1"/>
</dbReference>
<proteinExistence type="predicted"/>
<feature type="domain" description="Glycosyltransferase subfamily 4-like N-terminal" evidence="2">
    <location>
        <begin position="27"/>
        <end position="124"/>
    </location>
</feature>
<dbReference type="Gene3D" id="3.40.50.2000">
    <property type="entry name" value="Glycogen Phosphorylase B"/>
    <property type="match status" value="2"/>
</dbReference>
<evidence type="ECO:0000313" key="4">
    <source>
        <dbReference type="Proteomes" id="UP000199126"/>
    </source>
</evidence>
<evidence type="ECO:0000259" key="2">
    <source>
        <dbReference type="Pfam" id="PF13439"/>
    </source>
</evidence>
<organism evidence="3 4">
    <name type="scientific">Halogranum amylolyticum</name>
    <dbReference type="NCBI Taxonomy" id="660520"/>
    <lineage>
        <taxon>Archaea</taxon>
        <taxon>Methanobacteriati</taxon>
        <taxon>Methanobacteriota</taxon>
        <taxon>Stenosarchaea group</taxon>
        <taxon>Halobacteria</taxon>
        <taxon>Halobacteriales</taxon>
        <taxon>Haloferacaceae</taxon>
    </lineage>
</organism>
<dbReference type="InterPro" id="IPR028098">
    <property type="entry name" value="Glyco_trans_4-like_N"/>
</dbReference>
<gene>
    <name evidence="3" type="ORF">SAMN04487948_102262</name>
</gene>
<dbReference type="Proteomes" id="UP000199126">
    <property type="component" value="Unassembled WGS sequence"/>
</dbReference>
<protein>
    <submittedName>
        <fullName evidence="3">Glycosyl transferase 4-like domain-containing protein</fullName>
    </submittedName>
</protein>
<accession>A0A1H8PF57</accession>
<keyword evidence="4" id="KW-1185">Reference proteome</keyword>
<dbReference type="AlphaFoldDB" id="A0A1H8PF57"/>
<dbReference type="EMBL" id="FODV01000002">
    <property type="protein sequence ID" value="SEO40446.1"/>
    <property type="molecule type" value="Genomic_DNA"/>
</dbReference>
<reference evidence="4" key="1">
    <citation type="submission" date="2016-10" db="EMBL/GenBank/DDBJ databases">
        <authorList>
            <person name="Varghese N."/>
            <person name="Submissions S."/>
        </authorList>
    </citation>
    <scope>NUCLEOTIDE SEQUENCE [LARGE SCALE GENOMIC DNA]</scope>
    <source>
        <strain evidence="4">CGMCC 1.10121</strain>
    </source>
</reference>
<evidence type="ECO:0000313" key="3">
    <source>
        <dbReference type="EMBL" id="SEO40446.1"/>
    </source>
</evidence>
<dbReference type="GO" id="GO:0016757">
    <property type="term" value="F:glycosyltransferase activity"/>
    <property type="evidence" value="ECO:0007669"/>
    <property type="project" value="InterPro"/>
</dbReference>
<dbReference type="Pfam" id="PF00534">
    <property type="entry name" value="Glycos_transf_1"/>
    <property type="match status" value="1"/>
</dbReference>
<dbReference type="PANTHER" id="PTHR12526">
    <property type="entry name" value="GLYCOSYLTRANSFERASE"/>
    <property type="match status" value="1"/>
</dbReference>
<sequence length="309" mass="33531">MRAGGTATSGNSNISYRAVTADPSAKAFASKLPLALRRLSPDVVHAAVTPPSAVIATTTTARLLRVPVVVDWWGEGTGSASNYCRAATKADAVVTPSETVRTQVREYGAAADDVRVIPESVDLSLVREAPVDERADVVYARELDEAANVEGFLLALAELRDRDWRAAVVGDGPERDRAERTARDLRIADRVDFLGHLPLEDRVSVLKGAHVFAQTATREAFPTNLLWGLAAGCVGIVEYQAGSSAHELVEGRERGTLVTNPQELADEIVAAGELERQTYDDSFAAFDHREVLERYLDCYRDVVDGYGFF</sequence>
<feature type="domain" description="Glycosyl transferase family 1" evidence="1">
    <location>
        <begin position="131"/>
        <end position="268"/>
    </location>
</feature>
<dbReference type="PANTHER" id="PTHR12526:SF630">
    <property type="entry name" value="GLYCOSYLTRANSFERASE"/>
    <property type="match status" value="1"/>
</dbReference>